<dbReference type="Proteomes" id="UP000525416">
    <property type="component" value="Unassembled WGS sequence"/>
</dbReference>
<gene>
    <name evidence="4" type="primary">Pol_3</name>
    <name evidence="4" type="ORF">RYNNIG_R16136</name>
</gene>
<proteinExistence type="inferred from homology"/>
<evidence type="ECO:0000313" key="5">
    <source>
        <dbReference type="Proteomes" id="UP000525416"/>
    </source>
</evidence>
<feature type="non-terminal residue" evidence="4">
    <location>
        <position position="99"/>
    </location>
</feature>
<dbReference type="InterPro" id="IPR051320">
    <property type="entry name" value="Viral_Replic_Matur_Polypro"/>
</dbReference>
<name>A0A7L1KHD2_RYNNI</name>
<dbReference type="InterPro" id="IPR043128">
    <property type="entry name" value="Rev_trsase/Diguanyl_cyclase"/>
</dbReference>
<evidence type="ECO:0000259" key="3">
    <source>
        <dbReference type="PROSITE" id="PS50878"/>
    </source>
</evidence>
<evidence type="ECO:0000313" key="4">
    <source>
        <dbReference type="EMBL" id="NXN62548.1"/>
    </source>
</evidence>
<accession>A0A7L1KHD2</accession>
<dbReference type="EC" id="3.1.26.4" evidence="2"/>
<feature type="domain" description="Reverse transcriptase" evidence="3">
    <location>
        <begin position="1"/>
        <end position="67"/>
    </location>
</feature>
<dbReference type="InterPro" id="IPR000477">
    <property type="entry name" value="RT_dom"/>
</dbReference>
<protein>
    <recommendedName>
        <fullName evidence="2">ribonuclease H</fullName>
        <ecNumber evidence="2">3.1.26.4</ecNumber>
    </recommendedName>
</protein>
<evidence type="ECO:0000256" key="2">
    <source>
        <dbReference type="ARBA" id="ARBA00012180"/>
    </source>
</evidence>
<dbReference type="SUPFAM" id="SSF56672">
    <property type="entry name" value="DNA/RNA polymerases"/>
    <property type="match status" value="1"/>
</dbReference>
<dbReference type="PANTHER" id="PTHR33064:SF37">
    <property type="entry name" value="RIBONUCLEASE H"/>
    <property type="match status" value="1"/>
</dbReference>
<dbReference type="PROSITE" id="PS50878">
    <property type="entry name" value="RT_POL"/>
    <property type="match status" value="1"/>
</dbReference>
<dbReference type="InterPro" id="IPR043502">
    <property type="entry name" value="DNA/RNA_pol_sf"/>
</dbReference>
<feature type="non-terminal residue" evidence="4">
    <location>
        <position position="1"/>
    </location>
</feature>
<reference evidence="4 5" key="1">
    <citation type="submission" date="2019-09" db="EMBL/GenBank/DDBJ databases">
        <title>Bird 10,000 Genomes (B10K) Project - Family phase.</title>
        <authorList>
            <person name="Zhang G."/>
        </authorList>
    </citation>
    <scope>NUCLEOTIDE SEQUENCE [LARGE SCALE GENOMIC DNA]</scope>
    <source>
        <strain evidence="4">B10K-DU-002-16</strain>
        <tissue evidence="4">Muscle</tissue>
    </source>
</reference>
<organism evidence="4 5">
    <name type="scientific">Rynchops niger</name>
    <name type="common">Black skimmer</name>
    <dbReference type="NCBI Taxonomy" id="227184"/>
    <lineage>
        <taxon>Eukaryota</taxon>
        <taxon>Metazoa</taxon>
        <taxon>Chordata</taxon>
        <taxon>Craniata</taxon>
        <taxon>Vertebrata</taxon>
        <taxon>Euteleostomi</taxon>
        <taxon>Archelosauria</taxon>
        <taxon>Archosauria</taxon>
        <taxon>Dinosauria</taxon>
        <taxon>Saurischia</taxon>
        <taxon>Theropoda</taxon>
        <taxon>Coelurosauria</taxon>
        <taxon>Aves</taxon>
        <taxon>Neognathae</taxon>
        <taxon>Neoaves</taxon>
        <taxon>Charadriiformes</taxon>
        <taxon>Laridae</taxon>
        <taxon>Rynchops</taxon>
    </lineage>
</organism>
<dbReference type="EMBL" id="VXBH01010197">
    <property type="protein sequence ID" value="NXN62548.1"/>
    <property type="molecule type" value="Genomic_DNA"/>
</dbReference>
<sequence>VFEQFKPPLGVALLQYVDDLLVSGEEEGRIKEATNELLNFLGQQGLRVSKMKSQHVETEVKYLGHLVSEGSRKINPERIKGIVSALPLAETKRELRKFW</sequence>
<dbReference type="GO" id="GO:0004523">
    <property type="term" value="F:RNA-DNA hybrid ribonuclease activity"/>
    <property type="evidence" value="ECO:0007669"/>
    <property type="project" value="UniProtKB-EC"/>
</dbReference>
<keyword evidence="5" id="KW-1185">Reference proteome</keyword>
<dbReference type="AlphaFoldDB" id="A0A7L1KHD2"/>
<dbReference type="PANTHER" id="PTHR33064">
    <property type="entry name" value="POL PROTEIN"/>
    <property type="match status" value="1"/>
</dbReference>
<comment type="caution">
    <text evidence="4">The sequence shown here is derived from an EMBL/GenBank/DDBJ whole genome shotgun (WGS) entry which is preliminary data.</text>
</comment>
<comment type="similarity">
    <text evidence="1">Belongs to the beta type-B retroviral polymerase family. HERV class-II K(HML-2) pol subfamily.</text>
</comment>
<dbReference type="Gene3D" id="3.30.70.270">
    <property type="match status" value="1"/>
</dbReference>
<evidence type="ECO:0000256" key="1">
    <source>
        <dbReference type="ARBA" id="ARBA00010879"/>
    </source>
</evidence>
<dbReference type="OrthoDB" id="9950135at2759"/>
<dbReference type="Pfam" id="PF00078">
    <property type="entry name" value="RVT_1"/>
    <property type="match status" value="1"/>
</dbReference>